<organism evidence="2 3">
    <name type="scientific">Puccinia sorghi</name>
    <dbReference type="NCBI Taxonomy" id="27349"/>
    <lineage>
        <taxon>Eukaryota</taxon>
        <taxon>Fungi</taxon>
        <taxon>Dikarya</taxon>
        <taxon>Basidiomycota</taxon>
        <taxon>Pucciniomycotina</taxon>
        <taxon>Pucciniomycetes</taxon>
        <taxon>Pucciniales</taxon>
        <taxon>Pucciniaceae</taxon>
        <taxon>Puccinia</taxon>
    </lineage>
</organism>
<reference evidence="2 3" key="1">
    <citation type="submission" date="2015-08" db="EMBL/GenBank/DDBJ databases">
        <title>Next Generation Sequencing and Analysis of the Genome of Puccinia sorghi L Schw, the Causal Agent of Maize Common Rust.</title>
        <authorList>
            <person name="Rochi L."/>
            <person name="Burguener G."/>
            <person name="Darino M."/>
            <person name="Turjanski A."/>
            <person name="Kreff E."/>
            <person name="Dieguez M.J."/>
            <person name="Sacco F."/>
        </authorList>
    </citation>
    <scope>NUCLEOTIDE SEQUENCE [LARGE SCALE GENOMIC DNA]</scope>
    <source>
        <strain evidence="2 3">RO10H11247</strain>
    </source>
</reference>
<accession>A0A0L6UHS9</accession>
<evidence type="ECO:0000313" key="3">
    <source>
        <dbReference type="Proteomes" id="UP000037035"/>
    </source>
</evidence>
<feature type="region of interest" description="Disordered" evidence="1">
    <location>
        <begin position="445"/>
        <end position="488"/>
    </location>
</feature>
<dbReference type="EMBL" id="LAVV01011397">
    <property type="protein sequence ID" value="KNZ47817.1"/>
    <property type="molecule type" value="Genomic_DNA"/>
</dbReference>
<dbReference type="Proteomes" id="UP000037035">
    <property type="component" value="Unassembled WGS sequence"/>
</dbReference>
<comment type="caution">
    <text evidence="2">The sequence shown here is derived from an EMBL/GenBank/DDBJ whole genome shotgun (WGS) entry which is preliminary data.</text>
</comment>
<protein>
    <submittedName>
        <fullName evidence="2">Uncharacterized protein</fullName>
    </submittedName>
</protein>
<evidence type="ECO:0000256" key="1">
    <source>
        <dbReference type="SAM" id="MobiDB-lite"/>
    </source>
</evidence>
<sequence length="532" mass="60243">MRSERPMRPASPPPPPPTMPYLYAYGTQGIAHDLSGGDVRALVFVRKKTAEAYGNAPGRKALDPRQTNFKSPRNPTLLSSSFFSLRNRQCTPQVAKGWQSLLPALSTCNCRQFWAWTPLARTQKVRHSSIMKLRVPWHRSLRLMNHCGSACSDIVKRAYRASFKLDRVGKCCRCHRRPKYCTLPRMLYSFISRLFHIWYSTCYTGVQAPLLESRGPRADVAIHGRFLATFHICCLLFQDRFTLNLKLNKAPHVQSPAGSLYHREASMVNSRFCLSTSGIFGLMIVLANCCNELGQTVNNENKIKQHWTHYANTNRMRPKTAFLTACSAANPTVLAAKKKPLCSTFLALQSMMSERMINVLPHLIIGLGKCHLLCHNLAGFVTLTHWICKPQKLLVRQFCGVHSSNSALWGGCNQKQGIPSTLSPQGVVAPIKTLVWTRWSMTPNFHHQPPGKNSDHPHPKKPKPPSCTKNDPRKRQMHRVVKKSADQDKNWLYEDKHIEIKKTYSPPDDEIEDPAPGLINKHLMTGDMRLLN</sequence>
<proteinExistence type="predicted"/>
<gene>
    <name evidence="2" type="ORF">VP01_610g1</name>
</gene>
<keyword evidence="3" id="KW-1185">Reference proteome</keyword>
<evidence type="ECO:0000313" key="2">
    <source>
        <dbReference type="EMBL" id="KNZ47817.1"/>
    </source>
</evidence>
<dbReference type="VEuPathDB" id="FungiDB:VP01_610g1"/>
<name>A0A0L6UHS9_9BASI</name>
<dbReference type="AlphaFoldDB" id="A0A0L6UHS9"/>